<feature type="domain" description="Beta-defensin" evidence="11">
    <location>
        <begin position="22"/>
        <end position="51"/>
    </location>
</feature>
<proteinExistence type="inferred from homology"/>
<dbReference type="GO" id="GO:0045087">
    <property type="term" value="P:innate immune response"/>
    <property type="evidence" value="ECO:0007669"/>
    <property type="project" value="InterPro"/>
</dbReference>
<dbReference type="Pfam" id="PF13841">
    <property type="entry name" value="Defensin_beta_2"/>
    <property type="match status" value="1"/>
</dbReference>
<evidence type="ECO:0000256" key="6">
    <source>
        <dbReference type="ARBA" id="ARBA00022729"/>
    </source>
</evidence>
<reference evidence="12" key="2">
    <citation type="submission" date="2025-08" db="UniProtKB">
        <authorList>
            <consortium name="Ensembl"/>
        </authorList>
    </citation>
    <scope>IDENTIFICATION</scope>
</reference>
<dbReference type="InterPro" id="IPR050544">
    <property type="entry name" value="Beta-defensin"/>
</dbReference>
<evidence type="ECO:0000259" key="11">
    <source>
        <dbReference type="Pfam" id="PF13841"/>
    </source>
</evidence>
<dbReference type="AlphaFoldDB" id="A0A8C8U660"/>
<evidence type="ECO:0000256" key="8">
    <source>
        <dbReference type="ARBA" id="ARBA00023022"/>
    </source>
</evidence>
<name>A0A8C8U660_PERMB</name>
<feature type="chain" id="PRO_5034295667" description="Beta-defensin" evidence="10">
    <location>
        <begin position="26"/>
        <end position="95"/>
    </location>
</feature>
<evidence type="ECO:0000256" key="10">
    <source>
        <dbReference type="RuleBase" id="RU231113"/>
    </source>
</evidence>
<keyword evidence="6 10" id="KW-0732">Signal</keyword>
<evidence type="ECO:0000256" key="7">
    <source>
        <dbReference type="ARBA" id="ARBA00022940"/>
    </source>
</evidence>
<keyword evidence="8 10" id="KW-0044">Antibiotic</keyword>
<reference evidence="12" key="3">
    <citation type="submission" date="2025-09" db="UniProtKB">
        <authorList>
            <consortium name="Ensembl"/>
        </authorList>
    </citation>
    <scope>IDENTIFICATION</scope>
</reference>
<sequence length="95" mass="10684">CVMILSLLPILTLFSPFLLIKKCLNSSGNCRKNCEDGETIQDTCKNHRVCCVPIMRANKPKASVRVSWTTEETTTMEYDLNSDRADNDERAISVS</sequence>
<keyword evidence="4 10" id="KW-0964">Secreted</keyword>
<dbReference type="Ensembl" id="ENSPEMT00000032030.2">
    <property type="protein sequence ID" value="ENSPEMP00000027614.2"/>
    <property type="gene ID" value="ENSPEMG00000023376.2"/>
</dbReference>
<evidence type="ECO:0000256" key="9">
    <source>
        <dbReference type="ARBA" id="ARBA00023157"/>
    </source>
</evidence>
<dbReference type="PANTHER" id="PTHR15001">
    <property type="entry name" value="BETA-DEFENSIN 123-RELATED"/>
    <property type="match status" value="1"/>
</dbReference>
<evidence type="ECO:0000256" key="5">
    <source>
        <dbReference type="ARBA" id="ARBA00022529"/>
    </source>
</evidence>
<evidence type="ECO:0000256" key="3">
    <source>
        <dbReference type="ARBA" id="ARBA00007371"/>
    </source>
</evidence>
<protein>
    <recommendedName>
        <fullName evidence="10">Beta-defensin</fullName>
    </recommendedName>
</protein>
<evidence type="ECO:0000256" key="4">
    <source>
        <dbReference type="ARBA" id="ARBA00022525"/>
    </source>
</evidence>
<evidence type="ECO:0000256" key="2">
    <source>
        <dbReference type="ARBA" id="ARBA00004613"/>
    </source>
</evidence>
<keyword evidence="7 10" id="KW-0211">Defensin</keyword>
<keyword evidence="5 10" id="KW-0929">Antimicrobial</keyword>
<comment type="subcellular location">
    <subcellularLocation>
        <location evidence="2 10">Secreted</location>
    </subcellularLocation>
</comment>
<comment type="similarity">
    <text evidence="3 10">Belongs to the beta-defensin family.</text>
</comment>
<dbReference type="Proteomes" id="UP000694547">
    <property type="component" value="Chromosome 4"/>
</dbReference>
<keyword evidence="9" id="KW-1015">Disulfide bond</keyword>
<keyword evidence="13" id="KW-1185">Reference proteome</keyword>
<evidence type="ECO:0000313" key="12">
    <source>
        <dbReference type="Ensembl" id="ENSPEMP00000027614.2"/>
    </source>
</evidence>
<dbReference type="GO" id="GO:0005576">
    <property type="term" value="C:extracellular region"/>
    <property type="evidence" value="ECO:0007669"/>
    <property type="project" value="UniProtKB-SubCell"/>
</dbReference>
<organism evidence="12 13">
    <name type="scientific">Peromyscus maniculatus bairdii</name>
    <name type="common">Prairie deer mouse</name>
    <dbReference type="NCBI Taxonomy" id="230844"/>
    <lineage>
        <taxon>Eukaryota</taxon>
        <taxon>Metazoa</taxon>
        <taxon>Chordata</taxon>
        <taxon>Craniata</taxon>
        <taxon>Vertebrata</taxon>
        <taxon>Euteleostomi</taxon>
        <taxon>Mammalia</taxon>
        <taxon>Eutheria</taxon>
        <taxon>Euarchontoglires</taxon>
        <taxon>Glires</taxon>
        <taxon>Rodentia</taxon>
        <taxon>Myomorpha</taxon>
        <taxon>Muroidea</taxon>
        <taxon>Cricetidae</taxon>
        <taxon>Neotominae</taxon>
        <taxon>Peromyscus</taxon>
    </lineage>
</organism>
<comment type="function">
    <text evidence="1 10">Has antibacterial activity.</text>
</comment>
<evidence type="ECO:0000256" key="1">
    <source>
        <dbReference type="ARBA" id="ARBA00002878"/>
    </source>
</evidence>
<evidence type="ECO:0000313" key="13">
    <source>
        <dbReference type="Proteomes" id="UP000694547"/>
    </source>
</evidence>
<feature type="signal peptide" evidence="10">
    <location>
        <begin position="1"/>
        <end position="25"/>
    </location>
</feature>
<dbReference type="PANTHER" id="PTHR15001:SF7">
    <property type="entry name" value="DEFENSIN BETA 118"/>
    <property type="match status" value="1"/>
</dbReference>
<accession>A0A8C8U660</accession>
<dbReference type="InterPro" id="IPR025933">
    <property type="entry name" value="Beta_defensin_dom"/>
</dbReference>
<dbReference type="GO" id="GO:0042742">
    <property type="term" value="P:defense response to bacterium"/>
    <property type="evidence" value="ECO:0007669"/>
    <property type="project" value="UniProtKB-UniRule"/>
</dbReference>
<reference evidence="12 13" key="1">
    <citation type="submission" date="2018-10" db="EMBL/GenBank/DDBJ databases">
        <title>Improved assembly of the deer mouse Peromyscus maniculatus genome.</title>
        <authorList>
            <person name="Lassance J.-M."/>
            <person name="Hoekstra H.E."/>
        </authorList>
    </citation>
    <scope>NUCLEOTIDE SEQUENCE [LARGE SCALE GENOMIC DNA]</scope>
</reference>